<reference evidence="3" key="1">
    <citation type="submission" date="2023-03" db="EMBL/GenBank/DDBJ databases">
        <title>Massive genome expansion in bonnet fungi (Mycena s.s.) driven by repeated elements and novel gene families across ecological guilds.</title>
        <authorList>
            <consortium name="Lawrence Berkeley National Laboratory"/>
            <person name="Harder C.B."/>
            <person name="Miyauchi S."/>
            <person name="Viragh M."/>
            <person name="Kuo A."/>
            <person name="Thoen E."/>
            <person name="Andreopoulos B."/>
            <person name="Lu D."/>
            <person name="Skrede I."/>
            <person name="Drula E."/>
            <person name="Henrissat B."/>
            <person name="Morin E."/>
            <person name="Kohler A."/>
            <person name="Barry K."/>
            <person name="LaButti K."/>
            <person name="Morin E."/>
            <person name="Salamov A."/>
            <person name="Lipzen A."/>
            <person name="Mereny Z."/>
            <person name="Hegedus B."/>
            <person name="Baldrian P."/>
            <person name="Stursova M."/>
            <person name="Weitz H."/>
            <person name="Taylor A."/>
            <person name="Grigoriev I.V."/>
            <person name="Nagy L.G."/>
            <person name="Martin F."/>
            <person name="Kauserud H."/>
        </authorList>
    </citation>
    <scope>NUCLEOTIDE SEQUENCE</scope>
    <source>
        <strain evidence="3">CBHHK182m</strain>
    </source>
</reference>
<dbReference type="AlphaFoldDB" id="A0AAD7JIW3"/>
<keyword evidence="1" id="KW-0694">RNA-binding</keyword>
<protein>
    <recommendedName>
        <fullName evidence="2">THUMP domain-containing protein</fullName>
    </recommendedName>
</protein>
<name>A0AAD7JIW3_9AGAR</name>
<feature type="domain" description="THUMP" evidence="2">
    <location>
        <begin position="158"/>
        <end position="264"/>
    </location>
</feature>
<evidence type="ECO:0000313" key="4">
    <source>
        <dbReference type="Proteomes" id="UP001215598"/>
    </source>
</evidence>
<dbReference type="InterPro" id="IPR004114">
    <property type="entry name" value="THUMP_dom"/>
</dbReference>
<dbReference type="GO" id="GO:0006400">
    <property type="term" value="P:tRNA modification"/>
    <property type="evidence" value="ECO:0007669"/>
    <property type="project" value="InterPro"/>
</dbReference>
<dbReference type="Gene3D" id="3.30.2300.10">
    <property type="entry name" value="THUMP superfamily"/>
    <property type="match status" value="1"/>
</dbReference>
<dbReference type="GO" id="GO:0003723">
    <property type="term" value="F:RNA binding"/>
    <property type="evidence" value="ECO:0007669"/>
    <property type="project" value="UniProtKB-UniRule"/>
</dbReference>
<evidence type="ECO:0000256" key="1">
    <source>
        <dbReference type="PROSITE-ProRule" id="PRU00529"/>
    </source>
</evidence>
<proteinExistence type="predicted"/>
<organism evidence="3 4">
    <name type="scientific">Mycena metata</name>
    <dbReference type="NCBI Taxonomy" id="1033252"/>
    <lineage>
        <taxon>Eukaryota</taxon>
        <taxon>Fungi</taxon>
        <taxon>Dikarya</taxon>
        <taxon>Basidiomycota</taxon>
        <taxon>Agaricomycotina</taxon>
        <taxon>Agaricomycetes</taxon>
        <taxon>Agaricomycetidae</taxon>
        <taxon>Agaricales</taxon>
        <taxon>Marasmiineae</taxon>
        <taxon>Mycenaceae</taxon>
        <taxon>Mycena</taxon>
    </lineage>
</organism>
<dbReference type="PANTHER" id="PTHR13452">
    <property type="entry name" value="THUMP DOMAIN CONTAINING PROTEIN 1-RELATED"/>
    <property type="match status" value="1"/>
</dbReference>
<comment type="caution">
    <text evidence="3">The sequence shown here is derived from an EMBL/GenBank/DDBJ whole genome shotgun (WGS) entry which is preliminary data.</text>
</comment>
<dbReference type="Proteomes" id="UP001215598">
    <property type="component" value="Unassembled WGS sequence"/>
</dbReference>
<dbReference type="FunFam" id="3.30.2300.10:FF:000001">
    <property type="entry name" value="THUMP domain-containing protein 1"/>
    <property type="match status" value="1"/>
</dbReference>
<sequence length="294" mass="33043">MQVQDGTPVWGKRYIDGPGVWVTCTPRSTIEDASGLRMHTLGTKGKEKQAVGELYELFKGLGSELWPETEEGKVADDDSDDEPEEGLSIEAQIASEVSAMKKPKKEQRFTNCQTNTPCREWPSIQKRQKTWVLPFPVVFISCKPPVDPVKLVMNYLYNVEKTGLTQTRYSLRFTPVSAACVTNLQEIQILCRTVLEPFFGEGVEGVIKYKIELKIRNHTTLARMTLIEAIAACVPERHKVDLDDPELVIIVEVFKSICGVSVVRDYYKLQKFNAVEIASTHSSENPSSSVSRIE</sequence>
<dbReference type="CDD" id="cd11717">
    <property type="entry name" value="THUMP_THUMPD1_like"/>
    <property type="match status" value="1"/>
</dbReference>
<evidence type="ECO:0000313" key="3">
    <source>
        <dbReference type="EMBL" id="KAJ7765767.1"/>
    </source>
</evidence>
<dbReference type="PROSITE" id="PS51165">
    <property type="entry name" value="THUMP"/>
    <property type="match status" value="1"/>
</dbReference>
<dbReference type="SMART" id="SM00981">
    <property type="entry name" value="THUMP"/>
    <property type="match status" value="1"/>
</dbReference>
<dbReference type="InterPro" id="IPR040183">
    <property type="entry name" value="THUMPD1-like"/>
</dbReference>
<dbReference type="PANTHER" id="PTHR13452:SF10">
    <property type="entry name" value="THUMP DOMAIN-CONTAINING PROTEIN 1"/>
    <property type="match status" value="1"/>
</dbReference>
<accession>A0AAD7JIW3</accession>
<dbReference type="SUPFAM" id="SSF143437">
    <property type="entry name" value="THUMP domain-like"/>
    <property type="match status" value="1"/>
</dbReference>
<keyword evidence="4" id="KW-1185">Reference proteome</keyword>
<evidence type="ECO:0000259" key="2">
    <source>
        <dbReference type="PROSITE" id="PS51165"/>
    </source>
</evidence>
<dbReference type="EMBL" id="JARKIB010000025">
    <property type="protein sequence ID" value="KAJ7765767.1"/>
    <property type="molecule type" value="Genomic_DNA"/>
</dbReference>
<gene>
    <name evidence="3" type="ORF">B0H16DRAFT_402001</name>
</gene>
<dbReference type="Pfam" id="PF02926">
    <property type="entry name" value="THUMP"/>
    <property type="match status" value="1"/>
</dbReference>